<dbReference type="InterPro" id="IPR001394">
    <property type="entry name" value="Peptidase_C19_UCH"/>
</dbReference>
<dbReference type="PANTHER" id="PTHR21646">
    <property type="entry name" value="UBIQUITIN CARBOXYL-TERMINAL HYDROLASE"/>
    <property type="match status" value="1"/>
</dbReference>
<feature type="compositionally biased region" description="Polar residues" evidence="3">
    <location>
        <begin position="369"/>
        <end position="394"/>
    </location>
</feature>
<evidence type="ECO:0000259" key="4">
    <source>
        <dbReference type="PROSITE" id="PS50235"/>
    </source>
</evidence>
<evidence type="ECO:0000256" key="1">
    <source>
        <dbReference type="ARBA" id="ARBA00000707"/>
    </source>
</evidence>
<dbReference type="GO" id="GO:0004843">
    <property type="term" value="F:cysteine-type deubiquitinase activity"/>
    <property type="evidence" value="ECO:0007669"/>
    <property type="project" value="UniProtKB-EC"/>
</dbReference>
<dbReference type="PROSITE" id="PS00973">
    <property type="entry name" value="USP_2"/>
    <property type="match status" value="1"/>
</dbReference>
<dbReference type="InterPro" id="IPR018200">
    <property type="entry name" value="USP_CS"/>
</dbReference>
<evidence type="ECO:0000256" key="3">
    <source>
        <dbReference type="SAM" id="MobiDB-lite"/>
    </source>
</evidence>
<evidence type="ECO:0000313" key="5">
    <source>
        <dbReference type="EMBL" id="JAS19384.1"/>
    </source>
</evidence>
<gene>
    <name evidence="5" type="ORF">g.19560</name>
</gene>
<comment type="catalytic activity">
    <reaction evidence="1">
        <text>Thiol-dependent hydrolysis of ester, thioester, amide, peptide and isopeptide bonds formed by the C-terminal Gly of ubiquitin (a 76-residue protein attached to proteins as an intracellular targeting signal).</text>
        <dbReference type="EC" id="3.4.19.12"/>
    </reaction>
</comment>
<dbReference type="GO" id="GO:0016579">
    <property type="term" value="P:protein deubiquitination"/>
    <property type="evidence" value="ECO:0007669"/>
    <property type="project" value="InterPro"/>
</dbReference>
<accession>A0A1B6D138</accession>
<proteinExistence type="predicted"/>
<feature type="domain" description="USP" evidence="4">
    <location>
        <begin position="1"/>
        <end position="339"/>
    </location>
</feature>
<dbReference type="InterPro" id="IPR028889">
    <property type="entry name" value="USP"/>
</dbReference>
<dbReference type="Pfam" id="PF00443">
    <property type="entry name" value="UCH"/>
    <property type="match status" value="1"/>
</dbReference>
<dbReference type="InterPro" id="IPR050185">
    <property type="entry name" value="Ub_carboxyl-term_hydrolase"/>
</dbReference>
<dbReference type="CDD" id="cd02674">
    <property type="entry name" value="Peptidase_C19R"/>
    <property type="match status" value="1"/>
</dbReference>
<evidence type="ECO:0000256" key="2">
    <source>
        <dbReference type="ARBA" id="ARBA00012759"/>
    </source>
</evidence>
<dbReference type="InterPro" id="IPR038765">
    <property type="entry name" value="Papain-like_cys_pep_sf"/>
</dbReference>
<dbReference type="Gene3D" id="3.90.70.10">
    <property type="entry name" value="Cysteine proteinases"/>
    <property type="match status" value="1"/>
</dbReference>
<dbReference type="PANTHER" id="PTHR21646:SF14">
    <property type="entry name" value="FI05488P"/>
    <property type="match status" value="1"/>
</dbReference>
<dbReference type="SUPFAM" id="SSF54001">
    <property type="entry name" value="Cysteine proteinases"/>
    <property type="match status" value="1"/>
</dbReference>
<feature type="region of interest" description="Disordered" evidence="3">
    <location>
        <begin position="369"/>
        <end position="419"/>
    </location>
</feature>
<feature type="non-terminal residue" evidence="5">
    <location>
        <position position="1"/>
    </location>
</feature>
<dbReference type="EC" id="3.4.19.12" evidence="2"/>
<dbReference type="AlphaFoldDB" id="A0A1B6D138"/>
<reference evidence="5" key="1">
    <citation type="submission" date="2015-12" db="EMBL/GenBank/DDBJ databases">
        <title>De novo transcriptome assembly of four potential Pierce s Disease insect vectors from Arizona vineyards.</title>
        <authorList>
            <person name="Tassone E.E."/>
        </authorList>
    </citation>
    <scope>NUCLEOTIDE SEQUENCE</scope>
</reference>
<dbReference type="EMBL" id="GEDC01017914">
    <property type="protein sequence ID" value="JAS19384.1"/>
    <property type="molecule type" value="Transcribed_RNA"/>
</dbReference>
<protein>
    <recommendedName>
        <fullName evidence="2">ubiquitinyl hydrolase 1</fullName>
        <ecNumber evidence="2">3.4.19.12</ecNumber>
    </recommendedName>
</protein>
<sequence>DSGEYLLLCWINVLTFEDQSVRFSSPYTMQVCRETSYQDLQKLLLKEMAWTLQDDVLTTEQPIPLFRIRVCDAGGEAGTGDHSYLDPVVDHPLYTQAIDQALAVCDVGAGQAHVKLVLEWDLEAKESCIADDGDQLEEHASVKELKANAEQGRSVTLEECFELYTKAEVLGAEDAWHCPSCNLKQEVEKKLGLWSLPDILVIHLKRFRQSGCKSVHVQTRSTVKLTTLVDFPLYGFDMSPHVCPNQFNSGRADSGTPALLWSPWRRPRSLHPPVADEYTYDLYAVCNHHGQDLQSGHYTAYCRNPYDGQWYCFDDAKVLPVSENQLISPAAYILFYQRRGLMSPSSSSSTSSNIGLEHWAVRLVSTQDQISEEQGGNSLKRNSRTYSSMQPSSRKTTEIEVTADEMRQESTVNSPGCERSMKIKDNLPIVNNDSDTYENIKSKE</sequence>
<name>A0A1B6D138_9HEMI</name>
<dbReference type="PROSITE" id="PS50235">
    <property type="entry name" value="USP_3"/>
    <property type="match status" value="1"/>
</dbReference>
<organism evidence="5">
    <name type="scientific">Clastoptera arizonana</name>
    <name type="common">Arizona spittle bug</name>
    <dbReference type="NCBI Taxonomy" id="38151"/>
    <lineage>
        <taxon>Eukaryota</taxon>
        <taxon>Metazoa</taxon>
        <taxon>Ecdysozoa</taxon>
        <taxon>Arthropoda</taxon>
        <taxon>Hexapoda</taxon>
        <taxon>Insecta</taxon>
        <taxon>Pterygota</taxon>
        <taxon>Neoptera</taxon>
        <taxon>Paraneoptera</taxon>
        <taxon>Hemiptera</taxon>
        <taxon>Auchenorrhyncha</taxon>
        <taxon>Cercopoidea</taxon>
        <taxon>Clastopteridae</taxon>
        <taxon>Clastoptera</taxon>
    </lineage>
</organism>